<dbReference type="EMBL" id="JBFTWV010000148">
    <property type="protein sequence ID" value="KAL2785325.1"/>
    <property type="molecule type" value="Genomic_DNA"/>
</dbReference>
<evidence type="ECO:0000313" key="2">
    <source>
        <dbReference type="EMBL" id="KAL2785325.1"/>
    </source>
</evidence>
<evidence type="ECO:0000256" key="1">
    <source>
        <dbReference type="SAM" id="MobiDB-lite"/>
    </source>
</evidence>
<evidence type="ECO:0000313" key="3">
    <source>
        <dbReference type="Proteomes" id="UP001610563"/>
    </source>
</evidence>
<proteinExistence type="predicted"/>
<sequence>MSECSFQDIKNGLGQLSGDSEAPPLPLLPSIARCSRQAATGRRGERQWQQHKIQALPSDSNCRGSDDNIRNLASF</sequence>
<reference evidence="2 3" key="1">
    <citation type="submission" date="2024-07" db="EMBL/GenBank/DDBJ databases">
        <title>Section-level genome sequencing and comparative genomics of Aspergillus sections Usti and Cavernicolus.</title>
        <authorList>
            <consortium name="Lawrence Berkeley National Laboratory"/>
            <person name="Nybo J.L."/>
            <person name="Vesth T.C."/>
            <person name="Theobald S."/>
            <person name="Frisvad J.C."/>
            <person name="Larsen T.O."/>
            <person name="Kjaerboelling I."/>
            <person name="Rothschild-Mancinelli K."/>
            <person name="Lyhne E.K."/>
            <person name="Kogle M.E."/>
            <person name="Barry K."/>
            <person name="Clum A."/>
            <person name="Na H."/>
            <person name="Ledsgaard L."/>
            <person name="Lin J."/>
            <person name="Lipzen A."/>
            <person name="Kuo A."/>
            <person name="Riley R."/>
            <person name="Mondo S."/>
            <person name="Labutti K."/>
            <person name="Haridas S."/>
            <person name="Pangalinan J."/>
            <person name="Salamov A.A."/>
            <person name="Simmons B.A."/>
            <person name="Magnuson J.K."/>
            <person name="Chen J."/>
            <person name="Drula E."/>
            <person name="Henrissat B."/>
            <person name="Wiebenga A."/>
            <person name="Lubbers R.J."/>
            <person name="Gomes A.C."/>
            <person name="Makela M.R."/>
            <person name="Stajich J."/>
            <person name="Grigoriev I.V."/>
            <person name="Mortensen U.H."/>
            <person name="De Vries R.P."/>
            <person name="Baker S.E."/>
            <person name="Andersen M.R."/>
        </authorList>
    </citation>
    <scope>NUCLEOTIDE SEQUENCE [LARGE SCALE GENOMIC DNA]</scope>
    <source>
        <strain evidence="2 3">CBS 209.92</strain>
    </source>
</reference>
<organism evidence="2 3">
    <name type="scientific">Aspergillus keveii</name>
    <dbReference type="NCBI Taxonomy" id="714993"/>
    <lineage>
        <taxon>Eukaryota</taxon>
        <taxon>Fungi</taxon>
        <taxon>Dikarya</taxon>
        <taxon>Ascomycota</taxon>
        <taxon>Pezizomycotina</taxon>
        <taxon>Eurotiomycetes</taxon>
        <taxon>Eurotiomycetidae</taxon>
        <taxon>Eurotiales</taxon>
        <taxon>Aspergillaceae</taxon>
        <taxon>Aspergillus</taxon>
        <taxon>Aspergillus subgen. Nidulantes</taxon>
    </lineage>
</organism>
<dbReference type="Proteomes" id="UP001610563">
    <property type="component" value="Unassembled WGS sequence"/>
</dbReference>
<keyword evidence="3" id="KW-1185">Reference proteome</keyword>
<gene>
    <name evidence="2" type="ORF">BJX66DRAFT_61390</name>
</gene>
<protein>
    <submittedName>
        <fullName evidence="2">Uncharacterized protein</fullName>
    </submittedName>
</protein>
<comment type="caution">
    <text evidence="2">The sequence shown here is derived from an EMBL/GenBank/DDBJ whole genome shotgun (WGS) entry which is preliminary data.</text>
</comment>
<feature type="region of interest" description="Disordered" evidence="1">
    <location>
        <begin position="1"/>
        <end position="67"/>
    </location>
</feature>
<name>A0ABR4FQ04_9EURO</name>
<accession>A0ABR4FQ04</accession>